<keyword evidence="3" id="KW-1185">Reference proteome</keyword>
<evidence type="ECO:0000313" key="3">
    <source>
        <dbReference type="Proteomes" id="UP000324222"/>
    </source>
</evidence>
<feature type="compositionally biased region" description="Basic and acidic residues" evidence="1">
    <location>
        <begin position="45"/>
        <end position="54"/>
    </location>
</feature>
<feature type="region of interest" description="Disordered" evidence="1">
    <location>
        <begin position="29"/>
        <end position="54"/>
    </location>
</feature>
<organism evidence="2 3">
    <name type="scientific">Portunus trituberculatus</name>
    <name type="common">Swimming crab</name>
    <name type="synonym">Neptunus trituberculatus</name>
    <dbReference type="NCBI Taxonomy" id="210409"/>
    <lineage>
        <taxon>Eukaryota</taxon>
        <taxon>Metazoa</taxon>
        <taxon>Ecdysozoa</taxon>
        <taxon>Arthropoda</taxon>
        <taxon>Crustacea</taxon>
        <taxon>Multicrustacea</taxon>
        <taxon>Malacostraca</taxon>
        <taxon>Eumalacostraca</taxon>
        <taxon>Eucarida</taxon>
        <taxon>Decapoda</taxon>
        <taxon>Pleocyemata</taxon>
        <taxon>Brachyura</taxon>
        <taxon>Eubrachyura</taxon>
        <taxon>Portunoidea</taxon>
        <taxon>Portunidae</taxon>
        <taxon>Portuninae</taxon>
        <taxon>Portunus</taxon>
    </lineage>
</organism>
<name>A0A5B7KIQ7_PORTR</name>
<dbReference type="Proteomes" id="UP000324222">
    <property type="component" value="Unassembled WGS sequence"/>
</dbReference>
<dbReference type="EMBL" id="VSRR010154344">
    <property type="protein sequence ID" value="MPD07020.1"/>
    <property type="molecule type" value="Genomic_DNA"/>
</dbReference>
<evidence type="ECO:0000313" key="2">
    <source>
        <dbReference type="EMBL" id="MPD07020.1"/>
    </source>
</evidence>
<comment type="caution">
    <text evidence="2">The sequence shown here is derived from an EMBL/GenBank/DDBJ whole genome shotgun (WGS) entry which is preliminary data.</text>
</comment>
<dbReference type="OrthoDB" id="405996at2759"/>
<feature type="compositionally biased region" description="Polar residues" evidence="1">
    <location>
        <begin position="31"/>
        <end position="40"/>
    </location>
</feature>
<accession>A0A5B7KIQ7</accession>
<proteinExistence type="predicted"/>
<gene>
    <name evidence="2" type="ORF">E2C01_102861</name>
</gene>
<sequence length="54" mass="6051">MGCDVVLVTGKLEKKRSRRRNQLANFLNPLASLTKTSPDTLKTAGKQERNHQLS</sequence>
<protein>
    <submittedName>
        <fullName evidence="2">Uncharacterized protein</fullName>
    </submittedName>
</protein>
<dbReference type="AlphaFoldDB" id="A0A5B7KIQ7"/>
<evidence type="ECO:0000256" key="1">
    <source>
        <dbReference type="SAM" id="MobiDB-lite"/>
    </source>
</evidence>
<reference evidence="2 3" key="1">
    <citation type="submission" date="2019-05" db="EMBL/GenBank/DDBJ databases">
        <title>Another draft genome of Portunus trituberculatus and its Hox gene families provides insights of decapod evolution.</title>
        <authorList>
            <person name="Jeong J.-H."/>
            <person name="Song I."/>
            <person name="Kim S."/>
            <person name="Choi T."/>
            <person name="Kim D."/>
            <person name="Ryu S."/>
            <person name="Kim W."/>
        </authorList>
    </citation>
    <scope>NUCLEOTIDE SEQUENCE [LARGE SCALE GENOMIC DNA]</scope>
    <source>
        <tissue evidence="2">Muscle</tissue>
    </source>
</reference>